<sequence>MNIKALKNRIWAEPHITRLIHTASLKDEQIKEIIQLCDSLGIGYVVKFDNIVLNPLTMLNTAKDARGNNNE</sequence>
<dbReference type="Proteomes" id="UP000241680">
    <property type="component" value="Segment"/>
</dbReference>
<accession>A0A2D0YM24</accession>
<evidence type="ECO:0000313" key="1">
    <source>
        <dbReference type="EMBL" id="ASV43530.1"/>
    </source>
</evidence>
<reference evidence="1 2" key="1">
    <citation type="journal article" date="2017" name="Sci. Rep.">
        <title>Analysis of the CRISPR-Cas system in bacteriophages active on epidemic strains of Vibrio cholerae in Bangladesh.</title>
        <authorList>
            <person name="Naser I.B."/>
            <person name="Hoque M.M."/>
            <person name="Nahid M.A."/>
            <person name="Tareq T.M."/>
            <person name="Rocky M.K."/>
            <person name="Faruque S.M."/>
        </authorList>
    </citation>
    <scope>NUCLEOTIDE SEQUENCE [LARGE SCALE GENOMIC DNA]</scope>
</reference>
<protein>
    <submittedName>
        <fullName evidence="1">Uncharacterized protein</fullName>
    </submittedName>
</protein>
<evidence type="ECO:0000313" key="2">
    <source>
        <dbReference type="Proteomes" id="UP000241680"/>
    </source>
</evidence>
<proteinExistence type="predicted"/>
<dbReference type="GeneID" id="54984970"/>
<name>A0A2D0YM24_9CAUD</name>
<keyword evidence="2" id="KW-1185">Reference proteome</keyword>
<dbReference type="RefSeq" id="YP_009794695.1">
    <property type="nucleotide sequence ID" value="NC_047882.1"/>
</dbReference>
<dbReference type="KEGG" id="vg:54984970"/>
<organism evidence="1 2">
    <name type="scientific">Vibrio phage JSF12</name>
    <dbReference type="NCBI Taxonomy" id="1983595"/>
    <lineage>
        <taxon>Viruses</taxon>
        <taxon>Duplodnaviria</taxon>
        <taxon>Heunggongvirae</taxon>
        <taxon>Uroviricota</taxon>
        <taxon>Caudoviricetes</taxon>
        <taxon>Demerecviridae</taxon>
        <taxon>Ermolyevavirinae</taxon>
        <taxon>Jesfedecavirus</taxon>
        <taxon>Jesfedecavirus JSF12</taxon>
    </lineage>
</organism>
<dbReference type="EMBL" id="KY883655">
    <property type="protein sequence ID" value="ASV43530.1"/>
    <property type="molecule type" value="Genomic_DNA"/>
</dbReference>